<dbReference type="InterPro" id="IPR042185">
    <property type="entry name" value="Serpin_sf_2"/>
</dbReference>
<dbReference type="PANTHER" id="PTHR11461">
    <property type="entry name" value="SERINE PROTEASE INHIBITOR, SERPIN"/>
    <property type="match status" value="1"/>
</dbReference>
<dbReference type="Proteomes" id="UP001470230">
    <property type="component" value="Unassembled WGS sequence"/>
</dbReference>
<evidence type="ECO:0000313" key="3">
    <source>
        <dbReference type="EMBL" id="KAK8875957.1"/>
    </source>
</evidence>
<accession>A0ABR2JED4</accession>
<evidence type="ECO:0000259" key="2">
    <source>
        <dbReference type="Pfam" id="PF00079"/>
    </source>
</evidence>
<dbReference type="InterPro" id="IPR036186">
    <property type="entry name" value="Serpin_sf"/>
</dbReference>
<sequence length="181" mass="20966">MIPKLVDESDVDSRTALALLNAIYFKSDWGKPFEITQESRNPQSMDFTLANGTKIHANMLYSFDRSLPFTENNDFKCVSNPYLHNQYEFIIILPKENSKDGYEKLTKLTYERLNKELLSQMRTQKVDVKLPKFTFESEIILNNIFQSLGMKKAFSLDADDTDPNISYFVSTIIQKAKIILE</sequence>
<dbReference type="InterPro" id="IPR000215">
    <property type="entry name" value="Serpin_fam"/>
</dbReference>
<evidence type="ECO:0000256" key="1">
    <source>
        <dbReference type="ARBA" id="ARBA00009500"/>
    </source>
</evidence>
<organism evidence="3 4">
    <name type="scientific">Tritrichomonas musculus</name>
    <dbReference type="NCBI Taxonomy" id="1915356"/>
    <lineage>
        <taxon>Eukaryota</taxon>
        <taxon>Metamonada</taxon>
        <taxon>Parabasalia</taxon>
        <taxon>Tritrichomonadida</taxon>
        <taxon>Tritrichomonadidae</taxon>
        <taxon>Tritrichomonas</taxon>
    </lineage>
</organism>
<dbReference type="Gene3D" id="3.30.497.10">
    <property type="entry name" value="Antithrombin, subunit I, domain 2"/>
    <property type="match status" value="1"/>
</dbReference>
<dbReference type="SUPFAM" id="SSF56574">
    <property type="entry name" value="Serpins"/>
    <property type="match status" value="1"/>
</dbReference>
<dbReference type="Pfam" id="PF00079">
    <property type="entry name" value="Serpin"/>
    <property type="match status" value="1"/>
</dbReference>
<gene>
    <name evidence="3" type="ORF">M9Y10_006137</name>
</gene>
<feature type="domain" description="Serpin" evidence="2">
    <location>
        <begin position="1"/>
        <end position="178"/>
    </location>
</feature>
<dbReference type="InterPro" id="IPR042178">
    <property type="entry name" value="Serpin_sf_1"/>
</dbReference>
<evidence type="ECO:0000313" key="4">
    <source>
        <dbReference type="Proteomes" id="UP001470230"/>
    </source>
</evidence>
<dbReference type="Gene3D" id="2.30.39.10">
    <property type="entry name" value="Alpha-1-antitrypsin, domain 1"/>
    <property type="match status" value="1"/>
</dbReference>
<dbReference type="InterPro" id="IPR023796">
    <property type="entry name" value="Serpin_dom"/>
</dbReference>
<name>A0ABR2JED4_9EUKA</name>
<comment type="similarity">
    <text evidence="1">Belongs to the serpin family.</text>
</comment>
<protein>
    <recommendedName>
        <fullName evidence="2">Serpin domain-containing protein</fullName>
    </recommendedName>
</protein>
<comment type="caution">
    <text evidence="3">The sequence shown here is derived from an EMBL/GenBank/DDBJ whole genome shotgun (WGS) entry which is preliminary data.</text>
</comment>
<keyword evidence="4" id="KW-1185">Reference proteome</keyword>
<dbReference type="PANTHER" id="PTHR11461:SF211">
    <property type="entry name" value="GH10112P-RELATED"/>
    <property type="match status" value="1"/>
</dbReference>
<reference evidence="3 4" key="1">
    <citation type="submission" date="2024-04" db="EMBL/GenBank/DDBJ databases">
        <title>Tritrichomonas musculus Genome.</title>
        <authorList>
            <person name="Alves-Ferreira E."/>
            <person name="Grigg M."/>
            <person name="Lorenzi H."/>
            <person name="Galac M."/>
        </authorList>
    </citation>
    <scope>NUCLEOTIDE SEQUENCE [LARGE SCALE GENOMIC DNA]</scope>
    <source>
        <strain evidence="3 4">EAF2021</strain>
    </source>
</reference>
<proteinExistence type="inferred from homology"/>
<dbReference type="EMBL" id="JAPFFF010000012">
    <property type="protein sequence ID" value="KAK8875957.1"/>
    <property type="molecule type" value="Genomic_DNA"/>
</dbReference>